<dbReference type="Gene3D" id="3.30.70.100">
    <property type="match status" value="1"/>
</dbReference>
<dbReference type="PATRIC" id="fig|1392998.3.peg.874"/>
<feature type="domain" description="Mechanosensitive ion channel MscS C-terminal" evidence="9">
    <location>
        <begin position="170"/>
        <end position="251"/>
    </location>
</feature>
<dbReference type="GO" id="GO:0005886">
    <property type="term" value="C:plasma membrane"/>
    <property type="evidence" value="ECO:0007669"/>
    <property type="project" value="UniProtKB-SubCell"/>
</dbReference>
<dbReference type="Pfam" id="PF21088">
    <property type="entry name" value="MS_channel_1st"/>
    <property type="match status" value="1"/>
</dbReference>
<dbReference type="OrthoDB" id="31543at2157"/>
<dbReference type="PANTHER" id="PTHR30221">
    <property type="entry name" value="SMALL-CONDUCTANCE MECHANOSENSITIVE CHANNEL"/>
    <property type="match status" value="1"/>
</dbReference>
<evidence type="ECO:0000259" key="9">
    <source>
        <dbReference type="Pfam" id="PF21082"/>
    </source>
</evidence>
<keyword evidence="12" id="KW-1185">Reference proteome</keyword>
<dbReference type="InterPro" id="IPR049142">
    <property type="entry name" value="MS_channel_1st"/>
</dbReference>
<evidence type="ECO:0000259" key="10">
    <source>
        <dbReference type="Pfam" id="PF21088"/>
    </source>
</evidence>
<evidence type="ECO:0000256" key="3">
    <source>
        <dbReference type="ARBA" id="ARBA00022475"/>
    </source>
</evidence>
<keyword evidence="4 7" id="KW-0812">Transmembrane</keyword>
<sequence>MIDTLYDVYSQYTTIIKAILILVIGLIISKIISNVSGKLVTSKLGGHIGSVTKNILFYVLVVVTIIVFLGTFDINLTGILAAAGILGIVIGFAAQTSVSNIISGFFLIADKPFEIGEVIEIDGQGGHVLDISLLSTTIRTFDNRYMRIPNSTVANARIVNLSRYEIRRLDITVGIAYKENIQKALEVLDSVVKNHENVLLEPEPFILITRFGEYSIDFEIRAWIPRSELFTTRTELIKGIKNAFDEAGIEIPFPHRTVYFGDNKTAEIDSPKR</sequence>
<dbReference type="SUPFAM" id="SSF82689">
    <property type="entry name" value="Mechanosensitive channel protein MscS (YggB), C-terminal domain"/>
    <property type="match status" value="1"/>
</dbReference>
<evidence type="ECO:0000256" key="2">
    <source>
        <dbReference type="ARBA" id="ARBA00008017"/>
    </source>
</evidence>
<dbReference type="InterPro" id="IPR010920">
    <property type="entry name" value="LSM_dom_sf"/>
</dbReference>
<keyword evidence="5 7" id="KW-1133">Transmembrane helix</keyword>
<protein>
    <submittedName>
        <fullName evidence="11">Small-conductance mechanosensitive channel</fullName>
    </submittedName>
</protein>
<reference evidence="11 12" key="1">
    <citation type="journal article" date="2013" name="Nature">
        <title>Anaerobic oxidation of methane coupled to nitrate reduction in a novel archaeal lineage.</title>
        <authorList>
            <person name="Haroon M.F."/>
            <person name="Hu S."/>
            <person name="Shi Y."/>
            <person name="Imelfort M."/>
            <person name="Keller J."/>
            <person name="Hugenholtz P."/>
            <person name="Yuan Z."/>
            <person name="Tyson G.W."/>
        </authorList>
    </citation>
    <scope>NUCLEOTIDE SEQUENCE [LARGE SCALE GENOMIC DNA]</scope>
    <source>
        <strain evidence="11 12">ANME-2d</strain>
    </source>
</reference>
<gene>
    <name evidence="11" type="ORF">ANME2D_01295</name>
</gene>
<feature type="transmembrane region" description="Helical" evidence="7">
    <location>
        <begin position="54"/>
        <end position="72"/>
    </location>
</feature>
<dbReference type="Proteomes" id="UP000027153">
    <property type="component" value="Unassembled WGS sequence"/>
</dbReference>
<dbReference type="RefSeq" id="WP_048089870.1">
    <property type="nucleotide sequence ID" value="NZ_JMIY01000002.1"/>
</dbReference>
<comment type="subcellular location">
    <subcellularLocation>
        <location evidence="1">Cell membrane</location>
        <topology evidence="1">Multi-pass membrane protein</topology>
    </subcellularLocation>
</comment>
<keyword evidence="6 7" id="KW-0472">Membrane</keyword>
<dbReference type="InterPro" id="IPR011066">
    <property type="entry name" value="MscS_channel_C_sf"/>
</dbReference>
<comment type="similarity">
    <text evidence="2">Belongs to the MscS (TC 1.A.23) family.</text>
</comment>
<evidence type="ECO:0000256" key="4">
    <source>
        <dbReference type="ARBA" id="ARBA00022692"/>
    </source>
</evidence>
<dbReference type="PANTHER" id="PTHR30221:SF20">
    <property type="entry name" value="SMALL-CONDUCTANCE MECHANOSENSITIVE CHANNEL"/>
    <property type="match status" value="1"/>
</dbReference>
<dbReference type="Gene3D" id="1.10.287.1260">
    <property type="match status" value="1"/>
</dbReference>
<dbReference type="Gene3D" id="2.30.30.60">
    <property type="match status" value="1"/>
</dbReference>
<dbReference type="InterPro" id="IPR049278">
    <property type="entry name" value="MS_channel_C"/>
</dbReference>
<name>A0A062VC41_9EURY</name>
<accession>A0A062VC41</accession>
<dbReference type="SUPFAM" id="SSF82861">
    <property type="entry name" value="Mechanosensitive channel protein MscS (YggB), transmembrane region"/>
    <property type="match status" value="1"/>
</dbReference>
<comment type="caution">
    <text evidence="11">The sequence shown here is derived from an EMBL/GenBank/DDBJ whole genome shotgun (WGS) entry which is preliminary data.</text>
</comment>
<feature type="transmembrane region" description="Helical" evidence="7">
    <location>
        <begin position="12"/>
        <end position="33"/>
    </location>
</feature>
<dbReference type="Pfam" id="PF00924">
    <property type="entry name" value="MS_channel_2nd"/>
    <property type="match status" value="1"/>
</dbReference>
<evidence type="ECO:0000256" key="5">
    <source>
        <dbReference type="ARBA" id="ARBA00022989"/>
    </source>
</evidence>
<evidence type="ECO:0000256" key="6">
    <source>
        <dbReference type="ARBA" id="ARBA00023136"/>
    </source>
</evidence>
<dbReference type="EMBL" id="JMIY01000002">
    <property type="protein sequence ID" value="KCZ72860.1"/>
    <property type="molecule type" value="Genomic_DNA"/>
</dbReference>
<dbReference type="InterPro" id="IPR045275">
    <property type="entry name" value="MscS_archaea/bacteria_type"/>
</dbReference>
<feature type="domain" description="Mechanosensitive ion channel transmembrane helices 2/3" evidence="10">
    <location>
        <begin position="54"/>
        <end position="95"/>
    </location>
</feature>
<keyword evidence="3" id="KW-1003">Cell membrane</keyword>
<evidence type="ECO:0000256" key="1">
    <source>
        <dbReference type="ARBA" id="ARBA00004651"/>
    </source>
</evidence>
<evidence type="ECO:0000313" key="12">
    <source>
        <dbReference type="Proteomes" id="UP000027153"/>
    </source>
</evidence>
<proteinExistence type="inferred from homology"/>
<dbReference type="GO" id="GO:0008381">
    <property type="term" value="F:mechanosensitive monoatomic ion channel activity"/>
    <property type="evidence" value="ECO:0007669"/>
    <property type="project" value="InterPro"/>
</dbReference>
<dbReference type="InterPro" id="IPR023408">
    <property type="entry name" value="MscS_beta-dom_sf"/>
</dbReference>
<dbReference type="Pfam" id="PF21082">
    <property type="entry name" value="MS_channel_3rd"/>
    <property type="match status" value="1"/>
</dbReference>
<evidence type="ECO:0000256" key="7">
    <source>
        <dbReference type="SAM" id="Phobius"/>
    </source>
</evidence>
<feature type="transmembrane region" description="Helical" evidence="7">
    <location>
        <begin position="78"/>
        <end position="108"/>
    </location>
</feature>
<feature type="domain" description="Mechanosensitive ion channel MscS" evidence="8">
    <location>
        <begin position="96"/>
        <end position="163"/>
    </location>
</feature>
<organism evidence="11 12">
    <name type="scientific">Candidatus Methanoperedens nitratireducens</name>
    <dbReference type="NCBI Taxonomy" id="1392998"/>
    <lineage>
        <taxon>Archaea</taxon>
        <taxon>Methanobacteriati</taxon>
        <taxon>Methanobacteriota</taxon>
        <taxon>Stenosarchaea group</taxon>
        <taxon>Methanomicrobia</taxon>
        <taxon>Methanosarcinales</taxon>
        <taxon>ANME-2 cluster</taxon>
        <taxon>Candidatus Methanoperedentaceae</taxon>
        <taxon>Candidatus Methanoperedens</taxon>
    </lineage>
</organism>
<dbReference type="InterPro" id="IPR011014">
    <property type="entry name" value="MscS_channel_TM-2"/>
</dbReference>
<dbReference type="SUPFAM" id="SSF50182">
    <property type="entry name" value="Sm-like ribonucleoproteins"/>
    <property type="match status" value="1"/>
</dbReference>
<dbReference type="InterPro" id="IPR006685">
    <property type="entry name" value="MscS_channel_2nd"/>
</dbReference>
<evidence type="ECO:0000259" key="8">
    <source>
        <dbReference type="Pfam" id="PF00924"/>
    </source>
</evidence>
<evidence type="ECO:0000313" key="11">
    <source>
        <dbReference type="EMBL" id="KCZ72860.1"/>
    </source>
</evidence>
<dbReference type="AlphaFoldDB" id="A0A062VC41"/>